<dbReference type="PIRSF" id="PIRSF004764">
    <property type="entry name" value="YmfJ"/>
    <property type="match status" value="1"/>
</dbReference>
<dbReference type="InterPro" id="IPR024702">
    <property type="entry name" value="Uncharacterised_YmfJ"/>
</dbReference>
<evidence type="ECO:0000313" key="2">
    <source>
        <dbReference type="Proteomes" id="UP001524944"/>
    </source>
</evidence>
<comment type="caution">
    <text evidence="1">The sequence shown here is derived from an EMBL/GenBank/DDBJ whole genome shotgun (WGS) entry which is preliminary data.</text>
</comment>
<dbReference type="Proteomes" id="UP001524944">
    <property type="component" value="Unassembled WGS sequence"/>
</dbReference>
<gene>
    <name evidence="1" type="ORF">NVS47_08790</name>
</gene>
<evidence type="ECO:0000313" key="1">
    <source>
        <dbReference type="EMBL" id="MCR6545607.1"/>
    </source>
</evidence>
<dbReference type="Pfam" id="PF11588">
    <property type="entry name" value="DUF3243"/>
    <property type="match status" value="1"/>
</dbReference>
<protein>
    <submittedName>
        <fullName evidence="1">DUF3243 domain-containing protein</fullName>
    </submittedName>
</protein>
<dbReference type="Gene3D" id="1.10.760.20">
    <property type="entry name" value="Protein of unknown function DUF3243"/>
    <property type="match status" value="1"/>
</dbReference>
<accession>A0ABT1Y404</accession>
<keyword evidence="2" id="KW-1185">Reference proteome</keyword>
<sequence>MKQMLDRLDTSSWEQYKHSLGEAMEFANDMGISEDEITQLAQTFGSYLANNISPDIPENKALKELWEVATPEEQATLTSLMIKLAKNS</sequence>
<organism evidence="1 2">
    <name type="scientific">Dehalobacterium formicoaceticum</name>
    <dbReference type="NCBI Taxonomy" id="51515"/>
    <lineage>
        <taxon>Bacteria</taxon>
        <taxon>Bacillati</taxon>
        <taxon>Bacillota</taxon>
        <taxon>Clostridia</taxon>
        <taxon>Eubacteriales</taxon>
        <taxon>Peptococcaceae</taxon>
        <taxon>Dehalobacterium</taxon>
    </lineage>
</organism>
<reference evidence="1 2" key="1">
    <citation type="submission" date="2022-08" db="EMBL/GenBank/DDBJ databases">
        <title>Proteogenomics of the novel Dehalobacterium formicoaceticum strain EZ94 highlights a key role of methyltransferases during anaerobic dichloromethane degradation.</title>
        <authorList>
            <person name="Wasmund K."/>
        </authorList>
    </citation>
    <scope>NUCLEOTIDE SEQUENCE [LARGE SCALE GENOMIC DNA]</scope>
    <source>
        <strain evidence="1 2">EZ94</strain>
    </source>
</reference>
<dbReference type="RefSeq" id="WP_242965446.1">
    <property type="nucleotide sequence ID" value="NZ_CP022121.1"/>
</dbReference>
<dbReference type="EMBL" id="JANPWE010000003">
    <property type="protein sequence ID" value="MCR6545607.1"/>
    <property type="molecule type" value="Genomic_DNA"/>
</dbReference>
<proteinExistence type="predicted"/>
<dbReference type="InterPro" id="IPR021637">
    <property type="entry name" value="DUF3243"/>
</dbReference>
<name>A0ABT1Y404_9FIRM</name>
<dbReference type="InterPro" id="IPR038292">
    <property type="entry name" value="YmfJ/YflH_sf"/>
</dbReference>